<proteinExistence type="predicted"/>
<sequence length="53" mass="6412">MDELDELLKRIKRGEAWLDNPDNRSNKAYEKAFQKYFELVTEYSSKLNKNQML</sequence>
<reference evidence="1" key="1">
    <citation type="journal article" date="2015" name="Front. Microbiol.">
        <title>Combining genomic sequencing methods to explore viral diversity and reveal potential virus-host interactions.</title>
        <authorList>
            <person name="Chow C.E."/>
            <person name="Winget D.M."/>
            <person name="White R.A.III."/>
            <person name="Hallam S.J."/>
            <person name="Suttle C.A."/>
        </authorList>
    </citation>
    <scope>NUCLEOTIDE SEQUENCE</scope>
    <source>
        <strain evidence="1">Anoxic3_3</strain>
    </source>
</reference>
<name>A0A0F7L3J0_9VIRU</name>
<dbReference type="EMBL" id="KR029578">
    <property type="protein sequence ID" value="AKH46027.1"/>
    <property type="molecule type" value="Genomic_DNA"/>
</dbReference>
<reference evidence="1" key="2">
    <citation type="submission" date="2015-03" db="EMBL/GenBank/DDBJ databases">
        <authorList>
            <person name="Chow C.-E.T."/>
            <person name="Winget D.M."/>
            <person name="White R.A.III."/>
            <person name="Hallam S.J."/>
            <person name="Suttle C.A."/>
        </authorList>
    </citation>
    <scope>NUCLEOTIDE SEQUENCE</scope>
    <source>
        <strain evidence="1">Anoxic3_3</strain>
    </source>
</reference>
<protein>
    <submittedName>
        <fullName evidence="1">Uncharacterized protein</fullName>
    </submittedName>
</protein>
<organism evidence="1">
    <name type="scientific">uncultured marine virus</name>
    <dbReference type="NCBI Taxonomy" id="186617"/>
    <lineage>
        <taxon>Viruses</taxon>
        <taxon>environmental samples</taxon>
    </lineage>
</organism>
<accession>A0A0F7L3J0</accession>
<evidence type="ECO:0000313" key="1">
    <source>
        <dbReference type="EMBL" id="AKH46027.1"/>
    </source>
</evidence>